<dbReference type="PANTHER" id="PTHR33495:SF2">
    <property type="entry name" value="ANTI-SIGMA FACTOR ANTAGONIST TM_1081-RELATED"/>
    <property type="match status" value="1"/>
</dbReference>
<evidence type="ECO:0000256" key="1">
    <source>
        <dbReference type="ARBA" id="ARBA00009013"/>
    </source>
</evidence>
<evidence type="ECO:0000313" key="5">
    <source>
        <dbReference type="Proteomes" id="UP000599074"/>
    </source>
</evidence>
<evidence type="ECO:0000313" key="4">
    <source>
        <dbReference type="EMBL" id="GII22556.1"/>
    </source>
</evidence>
<dbReference type="PANTHER" id="PTHR33495">
    <property type="entry name" value="ANTI-SIGMA FACTOR ANTAGONIST TM_1081-RELATED-RELATED"/>
    <property type="match status" value="1"/>
</dbReference>
<dbReference type="CDD" id="cd07043">
    <property type="entry name" value="STAS_anti-anti-sigma_factors"/>
    <property type="match status" value="1"/>
</dbReference>
<dbReference type="Pfam" id="PF13466">
    <property type="entry name" value="STAS_2"/>
    <property type="match status" value="1"/>
</dbReference>
<dbReference type="AlphaFoldDB" id="A0A8J3TC08"/>
<organism evidence="4 5">
    <name type="scientific">Planosporangium mesophilum</name>
    <dbReference type="NCBI Taxonomy" id="689768"/>
    <lineage>
        <taxon>Bacteria</taxon>
        <taxon>Bacillati</taxon>
        <taxon>Actinomycetota</taxon>
        <taxon>Actinomycetes</taxon>
        <taxon>Micromonosporales</taxon>
        <taxon>Micromonosporaceae</taxon>
        <taxon>Planosporangium</taxon>
    </lineage>
</organism>
<gene>
    <name evidence="4" type="ORF">Pme01_21530</name>
</gene>
<feature type="domain" description="STAS" evidence="3">
    <location>
        <begin position="3"/>
        <end position="112"/>
    </location>
</feature>
<sequence length="113" mass="11961">MTLAYVVSHADDHITIVLAGEADVRARDELREVLFDALAARPTHLTVDVRGVVFIDSTSIGTLLAVRRAARQRGCAFVVTNARGQVRRVLNVAGVLAALTRTGPVGEAANVAS</sequence>
<keyword evidence="5" id="KW-1185">Reference proteome</keyword>
<name>A0A8J3TC08_9ACTN</name>
<dbReference type="InterPro" id="IPR003658">
    <property type="entry name" value="Anti-sigma_ant"/>
</dbReference>
<evidence type="ECO:0000259" key="3">
    <source>
        <dbReference type="PROSITE" id="PS50801"/>
    </source>
</evidence>
<dbReference type="PROSITE" id="PS50801">
    <property type="entry name" value="STAS"/>
    <property type="match status" value="1"/>
</dbReference>
<reference evidence="4" key="1">
    <citation type="submission" date="2021-01" db="EMBL/GenBank/DDBJ databases">
        <title>Whole genome shotgun sequence of Planosporangium mesophilum NBRC 109066.</title>
        <authorList>
            <person name="Komaki H."/>
            <person name="Tamura T."/>
        </authorList>
    </citation>
    <scope>NUCLEOTIDE SEQUENCE</scope>
    <source>
        <strain evidence="4">NBRC 109066</strain>
    </source>
</reference>
<comment type="similarity">
    <text evidence="1 2">Belongs to the anti-sigma-factor antagonist family.</text>
</comment>
<dbReference type="EMBL" id="BOON01000018">
    <property type="protein sequence ID" value="GII22556.1"/>
    <property type="molecule type" value="Genomic_DNA"/>
</dbReference>
<protein>
    <recommendedName>
        <fullName evidence="2">Anti-sigma factor antagonist</fullName>
    </recommendedName>
</protein>
<dbReference type="InterPro" id="IPR036513">
    <property type="entry name" value="STAS_dom_sf"/>
</dbReference>
<dbReference type="Proteomes" id="UP000599074">
    <property type="component" value="Unassembled WGS sequence"/>
</dbReference>
<proteinExistence type="inferred from homology"/>
<evidence type="ECO:0000256" key="2">
    <source>
        <dbReference type="RuleBase" id="RU003749"/>
    </source>
</evidence>
<dbReference type="InterPro" id="IPR058548">
    <property type="entry name" value="MlaB-like_STAS"/>
</dbReference>
<dbReference type="SUPFAM" id="SSF52091">
    <property type="entry name" value="SpoIIaa-like"/>
    <property type="match status" value="1"/>
</dbReference>
<comment type="caution">
    <text evidence="4">The sequence shown here is derived from an EMBL/GenBank/DDBJ whole genome shotgun (WGS) entry which is preliminary data.</text>
</comment>
<dbReference type="Gene3D" id="3.30.750.24">
    <property type="entry name" value="STAS domain"/>
    <property type="match status" value="1"/>
</dbReference>
<dbReference type="GO" id="GO:0043856">
    <property type="term" value="F:anti-sigma factor antagonist activity"/>
    <property type="evidence" value="ECO:0007669"/>
    <property type="project" value="InterPro"/>
</dbReference>
<dbReference type="NCBIfam" id="TIGR00377">
    <property type="entry name" value="ant_ant_sig"/>
    <property type="match status" value="1"/>
</dbReference>
<accession>A0A8J3TC08</accession>
<dbReference type="InterPro" id="IPR002645">
    <property type="entry name" value="STAS_dom"/>
</dbReference>